<feature type="domain" description="C2H2-type" evidence="12">
    <location>
        <begin position="749"/>
        <end position="778"/>
    </location>
</feature>
<dbReference type="InterPro" id="IPR036236">
    <property type="entry name" value="Znf_C2H2_sf"/>
</dbReference>
<feature type="region of interest" description="Disordered" evidence="11">
    <location>
        <begin position="692"/>
        <end position="748"/>
    </location>
</feature>
<feature type="domain" description="C2H2-type" evidence="12">
    <location>
        <begin position="807"/>
        <end position="834"/>
    </location>
</feature>
<dbReference type="Pfam" id="PF00096">
    <property type="entry name" value="zf-C2H2"/>
    <property type="match status" value="3"/>
</dbReference>
<dbReference type="EMBL" id="BQFW01000012">
    <property type="protein sequence ID" value="GJJ76449.1"/>
    <property type="molecule type" value="Genomic_DNA"/>
</dbReference>
<evidence type="ECO:0000256" key="1">
    <source>
        <dbReference type="ARBA" id="ARBA00004123"/>
    </source>
</evidence>
<keyword evidence="5" id="KW-0862">Zinc</keyword>
<feature type="compositionally biased region" description="Low complexity" evidence="11">
    <location>
        <begin position="541"/>
        <end position="561"/>
    </location>
</feature>
<evidence type="ECO:0000313" key="14">
    <source>
        <dbReference type="Proteomes" id="UP000827284"/>
    </source>
</evidence>
<feature type="compositionally biased region" description="Polar residues" evidence="11">
    <location>
        <begin position="446"/>
        <end position="458"/>
    </location>
</feature>
<evidence type="ECO:0000256" key="9">
    <source>
        <dbReference type="ARBA" id="ARBA00023242"/>
    </source>
</evidence>
<dbReference type="GO" id="GO:0008270">
    <property type="term" value="F:zinc ion binding"/>
    <property type="evidence" value="ECO:0007669"/>
    <property type="project" value="UniProtKB-KW"/>
</dbReference>
<dbReference type="InterPro" id="IPR013087">
    <property type="entry name" value="Znf_C2H2_type"/>
</dbReference>
<feature type="region of interest" description="Disordered" evidence="11">
    <location>
        <begin position="606"/>
        <end position="676"/>
    </location>
</feature>
<keyword evidence="6" id="KW-0805">Transcription regulation</keyword>
<comment type="subcellular location">
    <subcellularLocation>
        <location evidence="1">Nucleus</location>
    </subcellularLocation>
</comment>
<reference evidence="13" key="2">
    <citation type="journal article" date="2022" name="Microbiol. Resour. Announc.">
        <title>Whole-Genome Sequence of Entomortierella parvispora E1425, a Mucoromycotan Fungus Associated with Burkholderiaceae-Related Endosymbiotic Bacteria.</title>
        <authorList>
            <person name="Herlambang A."/>
            <person name="Guo Y."/>
            <person name="Takashima Y."/>
            <person name="Narisawa K."/>
            <person name="Ohta H."/>
            <person name="Nishizawa T."/>
        </authorList>
    </citation>
    <scope>NUCLEOTIDE SEQUENCE</scope>
    <source>
        <strain evidence="13">E1425</strain>
    </source>
</reference>
<organism evidence="13 14">
    <name type="scientific">Entomortierella parvispora</name>
    <dbReference type="NCBI Taxonomy" id="205924"/>
    <lineage>
        <taxon>Eukaryota</taxon>
        <taxon>Fungi</taxon>
        <taxon>Fungi incertae sedis</taxon>
        <taxon>Mucoromycota</taxon>
        <taxon>Mortierellomycotina</taxon>
        <taxon>Mortierellomycetes</taxon>
        <taxon>Mortierellales</taxon>
        <taxon>Mortierellaceae</taxon>
        <taxon>Entomortierella</taxon>
    </lineage>
</organism>
<feature type="compositionally biased region" description="Low complexity" evidence="11">
    <location>
        <begin position="33"/>
        <end position="47"/>
    </location>
</feature>
<dbReference type="GO" id="GO:0005634">
    <property type="term" value="C:nucleus"/>
    <property type="evidence" value="ECO:0007669"/>
    <property type="project" value="UniProtKB-SubCell"/>
</dbReference>
<dbReference type="PANTHER" id="PTHR24381:SF393">
    <property type="entry name" value="CHROMATIN-LINKED ADAPTOR FOR MSL PROTEINS, ISOFORM B"/>
    <property type="match status" value="1"/>
</dbReference>
<feature type="compositionally biased region" description="Polar residues" evidence="11">
    <location>
        <begin position="562"/>
        <end position="574"/>
    </location>
</feature>
<feature type="region of interest" description="Disordered" evidence="11">
    <location>
        <begin position="512"/>
        <end position="574"/>
    </location>
</feature>
<feature type="compositionally biased region" description="Low complexity" evidence="11">
    <location>
        <begin position="220"/>
        <end position="236"/>
    </location>
</feature>
<keyword evidence="3" id="KW-0677">Repeat</keyword>
<protein>
    <recommendedName>
        <fullName evidence="12">C2H2-type domain-containing protein</fullName>
    </recommendedName>
</protein>
<evidence type="ECO:0000256" key="3">
    <source>
        <dbReference type="ARBA" id="ARBA00022737"/>
    </source>
</evidence>
<dbReference type="Proteomes" id="UP000827284">
    <property type="component" value="Unassembled WGS sequence"/>
</dbReference>
<keyword evidence="4 10" id="KW-0863">Zinc-finger</keyword>
<dbReference type="SMART" id="SM00355">
    <property type="entry name" value="ZnF_C2H2"/>
    <property type="match status" value="3"/>
</dbReference>
<feature type="region of interest" description="Disordered" evidence="11">
    <location>
        <begin position="32"/>
        <end position="105"/>
    </location>
</feature>
<keyword evidence="7" id="KW-0238">DNA-binding</keyword>
<gene>
    <name evidence="13" type="ORF">EMPS_08808</name>
</gene>
<feature type="domain" description="C2H2-type" evidence="12">
    <location>
        <begin position="779"/>
        <end position="806"/>
    </location>
</feature>
<name>A0A9P3LZN2_9FUNG</name>
<dbReference type="GO" id="GO:0000977">
    <property type="term" value="F:RNA polymerase II transcription regulatory region sequence-specific DNA binding"/>
    <property type="evidence" value="ECO:0007669"/>
    <property type="project" value="TreeGrafter"/>
</dbReference>
<dbReference type="GO" id="GO:0000981">
    <property type="term" value="F:DNA-binding transcription factor activity, RNA polymerase II-specific"/>
    <property type="evidence" value="ECO:0007669"/>
    <property type="project" value="TreeGrafter"/>
</dbReference>
<evidence type="ECO:0000256" key="2">
    <source>
        <dbReference type="ARBA" id="ARBA00022723"/>
    </source>
</evidence>
<evidence type="ECO:0000256" key="7">
    <source>
        <dbReference type="ARBA" id="ARBA00023125"/>
    </source>
</evidence>
<feature type="compositionally biased region" description="Low complexity" evidence="11">
    <location>
        <begin position="260"/>
        <end position="288"/>
    </location>
</feature>
<feature type="compositionally biased region" description="Low complexity" evidence="11">
    <location>
        <begin position="512"/>
        <end position="529"/>
    </location>
</feature>
<evidence type="ECO:0000256" key="5">
    <source>
        <dbReference type="ARBA" id="ARBA00022833"/>
    </source>
</evidence>
<dbReference type="PANTHER" id="PTHR24381">
    <property type="entry name" value="ZINC FINGER PROTEIN"/>
    <property type="match status" value="1"/>
</dbReference>
<feature type="compositionally biased region" description="Acidic residues" evidence="11">
    <location>
        <begin position="692"/>
        <end position="708"/>
    </location>
</feature>
<evidence type="ECO:0000256" key="4">
    <source>
        <dbReference type="ARBA" id="ARBA00022771"/>
    </source>
</evidence>
<feature type="region of interest" description="Disordered" evidence="11">
    <location>
        <begin position="865"/>
        <end position="886"/>
    </location>
</feature>
<sequence>MDTPSLPSQFEYLAVSTPLLASQNQPLYEYDLSGTATATPPIPSTSSLDNPSPYGYPPFSSTQNPLFSSPPAAPVPHLPSSGTGDSGNNQGSAFSPTNNSMPNYFTQQQHYPNHNRHAQYFDSNLIITPGSLSSPEENSGMMAEDQGGMFMDATMQGQEDNTNTGINGNKAWLWDSYPTTNPTPSLEALIEQQLHMDTLSPGPQQNHVSADQQQFYQLQSQELQQQQQQQQQQLLQSPPMIGSMTPPMTPHPPHRLFHSQSQPGLRALQQQQQKQQLQQQQSQQQQQNLRRRQHSVHFPSEFLSGDLGNMRPNRHVSLPVGSYSAPVPSLASLSEMMRDSPSGGSTDLLAAGNGPTTMAETATLLSMSLPAAGFSFLDSPPPPMLHHHHHHMHFQPTGMHQHFLPTSPPLTSSTDISGASTPKSRSRAGSKSRSRPTSASSIATVRNASAPYSPSTTPGAMAAASRSPSLIPLSPIPPFKLGSATADSDLGPPPKPAYETGLIVLPGSLGAATATGAASPGSGAGAATVGTGGKAKRISRTKLPTSKSRSRSSTISNITSPVNSSAIGTPSESTAAMMNSPFSLVLSEQDEKTLQGLADQAAANNHSAMNSSELHFVPPPPALQHHSAPIILGSHPHQHSNGDVDPFQLEASVQLQSHSHHQHQQQHHSHHQQHPLDPNMFELSLMSDLEEGSDLDEEGVDGEEDDDTLTTPNAHLMNTNVTTPSDSSSSSSPAPTPATTEKASSGKPIPCPFPSCPKSFTRHFNLTAHVKSHETLKPYSCHVCPRVFSRKHDLQRHIRVHTGSKPYVCVNCQKAFARTDALCRHYKTEEACRNVMSQDDDIKKQAQQQIQQQLHQEQIELQQAQQAHAQAQAALQQQQQQQAVEP</sequence>
<feature type="compositionally biased region" description="Polar residues" evidence="11">
    <location>
        <begin position="409"/>
        <end position="422"/>
    </location>
</feature>
<reference evidence="13" key="1">
    <citation type="submission" date="2021-11" db="EMBL/GenBank/DDBJ databases">
        <authorList>
            <person name="Herlambang A."/>
            <person name="Guo Y."/>
            <person name="Takashima Y."/>
            <person name="Nishizawa T."/>
        </authorList>
    </citation>
    <scope>NUCLEOTIDE SEQUENCE</scope>
    <source>
        <strain evidence="13">E1425</strain>
    </source>
</reference>
<feature type="compositionally biased region" description="Low complexity" evidence="11">
    <location>
        <begin position="435"/>
        <end position="444"/>
    </location>
</feature>
<feature type="region of interest" description="Disordered" evidence="11">
    <location>
        <begin position="387"/>
        <end position="466"/>
    </location>
</feature>
<accession>A0A9P3LZN2</accession>
<dbReference type="PROSITE" id="PS50157">
    <property type="entry name" value="ZINC_FINGER_C2H2_2"/>
    <property type="match status" value="3"/>
</dbReference>
<feature type="compositionally biased region" description="Polar residues" evidence="11">
    <location>
        <begin position="712"/>
        <end position="721"/>
    </location>
</feature>
<evidence type="ECO:0000256" key="8">
    <source>
        <dbReference type="ARBA" id="ARBA00023163"/>
    </source>
</evidence>
<comment type="caution">
    <text evidence="13">The sequence shown here is derived from an EMBL/GenBank/DDBJ whole genome shotgun (WGS) entry which is preliminary data.</text>
</comment>
<feature type="compositionally biased region" description="Basic residues" evidence="11">
    <location>
        <begin position="424"/>
        <end position="434"/>
    </location>
</feature>
<evidence type="ECO:0000313" key="13">
    <source>
        <dbReference type="EMBL" id="GJJ76449.1"/>
    </source>
</evidence>
<evidence type="ECO:0000256" key="10">
    <source>
        <dbReference type="PROSITE-ProRule" id="PRU00042"/>
    </source>
</evidence>
<dbReference type="PROSITE" id="PS00028">
    <property type="entry name" value="ZINC_FINGER_C2H2_1"/>
    <property type="match status" value="2"/>
</dbReference>
<feature type="compositionally biased region" description="Polar residues" evidence="11">
    <location>
        <begin position="80"/>
        <end position="105"/>
    </location>
</feature>
<evidence type="ECO:0000256" key="6">
    <source>
        <dbReference type="ARBA" id="ARBA00023015"/>
    </source>
</evidence>
<keyword evidence="8" id="KW-0804">Transcription</keyword>
<dbReference type="FunFam" id="3.30.160.60:FF:000064">
    <property type="entry name" value="Early growth response protein 3"/>
    <property type="match status" value="1"/>
</dbReference>
<feature type="compositionally biased region" description="Basic residues" evidence="11">
    <location>
        <begin position="658"/>
        <end position="673"/>
    </location>
</feature>
<dbReference type="Gene3D" id="3.30.160.60">
    <property type="entry name" value="Classic Zinc Finger"/>
    <property type="match status" value="3"/>
</dbReference>
<keyword evidence="9" id="KW-0539">Nucleus</keyword>
<keyword evidence="2" id="KW-0479">Metal-binding</keyword>
<feature type="compositionally biased region" description="Low complexity" evidence="11">
    <location>
        <begin position="722"/>
        <end position="745"/>
    </location>
</feature>
<dbReference type="SUPFAM" id="SSF57667">
    <property type="entry name" value="beta-beta-alpha zinc fingers"/>
    <property type="match status" value="2"/>
</dbReference>
<dbReference type="OrthoDB" id="8922241at2759"/>
<keyword evidence="14" id="KW-1185">Reference proteome</keyword>
<dbReference type="AlphaFoldDB" id="A0A9P3LZN2"/>
<feature type="region of interest" description="Disordered" evidence="11">
    <location>
        <begin position="220"/>
        <end position="293"/>
    </location>
</feature>
<evidence type="ECO:0000259" key="12">
    <source>
        <dbReference type="PROSITE" id="PS50157"/>
    </source>
</evidence>
<proteinExistence type="predicted"/>
<evidence type="ECO:0000256" key="11">
    <source>
        <dbReference type="SAM" id="MobiDB-lite"/>
    </source>
</evidence>